<sequence length="206" mass="22224">MTLHIGAIVLAAGMSRRMGAAKPFLELNGKPLFRYAVERAVAGGLHPVVLITGEHSARMRQLTSDLPQVEVVDNPDYRTGMAASLRVGVAAVRGRADAALVFLADQPLVPDAVVQGLVDAYRSRHAEGVRIVRPLYAGNAGHPVLFASSLFDELSQVSGDQGGKEVVSRYKQQMAAVSFEQADWGLDVDTPEEYQALLRKQSQLFG</sequence>
<dbReference type="GO" id="GO:0016779">
    <property type="term" value="F:nucleotidyltransferase activity"/>
    <property type="evidence" value="ECO:0007669"/>
    <property type="project" value="UniProtKB-ARBA"/>
</dbReference>
<dbReference type="PANTHER" id="PTHR43777">
    <property type="entry name" value="MOLYBDENUM COFACTOR CYTIDYLYLTRANSFERASE"/>
    <property type="match status" value="1"/>
</dbReference>
<evidence type="ECO:0000259" key="1">
    <source>
        <dbReference type="Pfam" id="PF12804"/>
    </source>
</evidence>
<dbReference type="InterPro" id="IPR029044">
    <property type="entry name" value="Nucleotide-diphossugar_trans"/>
</dbReference>
<dbReference type="Pfam" id="PF12804">
    <property type="entry name" value="NTP_transf_3"/>
    <property type="match status" value="1"/>
</dbReference>
<dbReference type="SUPFAM" id="SSF53448">
    <property type="entry name" value="Nucleotide-diphospho-sugar transferases"/>
    <property type="match status" value="1"/>
</dbReference>
<gene>
    <name evidence="2" type="ORF">EDM58_11065</name>
</gene>
<dbReference type="AlphaFoldDB" id="A0A3M8CSH8"/>
<dbReference type="RefSeq" id="WP_122913387.1">
    <property type="nucleotide sequence ID" value="NZ_RHHT01000023.1"/>
</dbReference>
<reference evidence="2 3" key="1">
    <citation type="submission" date="2018-10" db="EMBL/GenBank/DDBJ databases">
        <title>Phylogenomics of Brevibacillus.</title>
        <authorList>
            <person name="Dunlap C."/>
        </authorList>
    </citation>
    <scope>NUCLEOTIDE SEQUENCE [LARGE SCALE GENOMIC DNA]</scope>
    <source>
        <strain evidence="2 3">JCM 15085</strain>
    </source>
</reference>
<organism evidence="2 3">
    <name type="scientific">Brevibacillus panacihumi</name>
    <dbReference type="NCBI Taxonomy" id="497735"/>
    <lineage>
        <taxon>Bacteria</taxon>
        <taxon>Bacillati</taxon>
        <taxon>Bacillota</taxon>
        <taxon>Bacilli</taxon>
        <taxon>Bacillales</taxon>
        <taxon>Paenibacillaceae</taxon>
        <taxon>Brevibacillus</taxon>
    </lineage>
</organism>
<proteinExistence type="predicted"/>
<keyword evidence="2" id="KW-0808">Transferase</keyword>
<protein>
    <submittedName>
        <fullName evidence="2">Nucleotidyltransferase family protein</fullName>
    </submittedName>
</protein>
<evidence type="ECO:0000313" key="3">
    <source>
        <dbReference type="Proteomes" id="UP000281915"/>
    </source>
</evidence>
<dbReference type="EMBL" id="RHHT01000023">
    <property type="protein sequence ID" value="RNB78633.1"/>
    <property type="molecule type" value="Genomic_DNA"/>
</dbReference>
<dbReference type="CDD" id="cd04182">
    <property type="entry name" value="GT_2_like_f"/>
    <property type="match status" value="1"/>
</dbReference>
<feature type="domain" description="MobA-like NTP transferase" evidence="1">
    <location>
        <begin position="7"/>
        <end position="170"/>
    </location>
</feature>
<comment type="caution">
    <text evidence="2">The sequence shown here is derived from an EMBL/GenBank/DDBJ whole genome shotgun (WGS) entry which is preliminary data.</text>
</comment>
<evidence type="ECO:0000313" key="2">
    <source>
        <dbReference type="EMBL" id="RNB78633.1"/>
    </source>
</evidence>
<dbReference type="InterPro" id="IPR025877">
    <property type="entry name" value="MobA-like_NTP_Trfase"/>
</dbReference>
<dbReference type="Proteomes" id="UP000281915">
    <property type="component" value="Unassembled WGS sequence"/>
</dbReference>
<dbReference type="PANTHER" id="PTHR43777:SF1">
    <property type="entry name" value="MOLYBDENUM COFACTOR CYTIDYLYLTRANSFERASE"/>
    <property type="match status" value="1"/>
</dbReference>
<dbReference type="Gene3D" id="3.90.550.10">
    <property type="entry name" value="Spore Coat Polysaccharide Biosynthesis Protein SpsA, Chain A"/>
    <property type="match status" value="1"/>
</dbReference>
<name>A0A3M8CSH8_9BACL</name>
<accession>A0A3M8CSH8</accession>